<name>A0A0E9V0R0_ANGAN</name>
<dbReference type="AlphaFoldDB" id="A0A0E9V0R0"/>
<accession>A0A0E9V0R0</accession>
<reference evidence="1" key="1">
    <citation type="submission" date="2014-11" db="EMBL/GenBank/DDBJ databases">
        <authorList>
            <person name="Amaro Gonzalez C."/>
        </authorList>
    </citation>
    <scope>NUCLEOTIDE SEQUENCE</scope>
</reference>
<evidence type="ECO:0000313" key="1">
    <source>
        <dbReference type="EMBL" id="JAH71025.1"/>
    </source>
</evidence>
<organism evidence="1">
    <name type="scientific">Anguilla anguilla</name>
    <name type="common">European freshwater eel</name>
    <name type="synonym">Muraena anguilla</name>
    <dbReference type="NCBI Taxonomy" id="7936"/>
    <lineage>
        <taxon>Eukaryota</taxon>
        <taxon>Metazoa</taxon>
        <taxon>Chordata</taxon>
        <taxon>Craniata</taxon>
        <taxon>Vertebrata</taxon>
        <taxon>Euteleostomi</taxon>
        <taxon>Actinopterygii</taxon>
        <taxon>Neopterygii</taxon>
        <taxon>Teleostei</taxon>
        <taxon>Anguilliformes</taxon>
        <taxon>Anguillidae</taxon>
        <taxon>Anguilla</taxon>
    </lineage>
</organism>
<dbReference type="EMBL" id="GBXM01037552">
    <property type="protein sequence ID" value="JAH71025.1"/>
    <property type="molecule type" value="Transcribed_RNA"/>
</dbReference>
<sequence length="25" mass="3064">MKAKKCLKWSSVATFFHYIRQQFKS</sequence>
<reference evidence="1" key="2">
    <citation type="journal article" date="2015" name="Fish Shellfish Immunol.">
        <title>Early steps in the European eel (Anguilla anguilla)-Vibrio vulnificus interaction in the gills: Role of the RtxA13 toxin.</title>
        <authorList>
            <person name="Callol A."/>
            <person name="Pajuelo D."/>
            <person name="Ebbesson L."/>
            <person name="Teles M."/>
            <person name="MacKenzie S."/>
            <person name="Amaro C."/>
        </authorList>
    </citation>
    <scope>NUCLEOTIDE SEQUENCE</scope>
</reference>
<proteinExistence type="predicted"/>
<protein>
    <submittedName>
        <fullName evidence="1">Uncharacterized protein</fullName>
    </submittedName>
</protein>